<sequence>MPKKYTKADVENWSVEEVKSWLHSKKLTQCLPDFDCVSGYQLLGMTNDDLKALPSVAGSEKKRKALKKAVGQLPGNSISAKTVKSKGKPAKDPPPVENFPPASFEPVPAPPPLPPPSSFHHPPHSPNSATYSDPSLIWGDEDQPQDIYDNAADAREEMLAPPLPPHPGYHQQQVGGGQDGGYGQDDDQMIYDQYEEGEEEEMFDSSFASEEEEEEEEEEPSALNGLRNANQGTEANIRAIRAKFFAEGLRAHTGNTDWLHSSLRTPGPRPRPGRGGGK</sequence>
<feature type="region of interest" description="Disordered" evidence="1">
    <location>
        <begin position="64"/>
        <end position="230"/>
    </location>
</feature>
<feature type="compositionally biased region" description="Polar residues" evidence="1">
    <location>
        <begin position="253"/>
        <end position="263"/>
    </location>
</feature>
<protein>
    <recommendedName>
        <fullName evidence="2">SAM domain-containing protein</fullName>
    </recommendedName>
</protein>
<feature type="compositionally biased region" description="Gly residues" evidence="1">
    <location>
        <begin position="174"/>
        <end position="183"/>
    </location>
</feature>
<feature type="domain" description="SAM" evidence="2">
    <location>
        <begin position="10"/>
        <end position="54"/>
    </location>
</feature>
<feature type="compositionally biased region" description="Acidic residues" evidence="1">
    <location>
        <begin position="184"/>
        <end position="220"/>
    </location>
</feature>
<keyword evidence="4" id="KW-1185">Reference proteome</keyword>
<feature type="compositionally biased region" description="Pro residues" evidence="1">
    <location>
        <begin position="107"/>
        <end position="117"/>
    </location>
</feature>
<dbReference type="SUPFAM" id="SSF47769">
    <property type="entry name" value="SAM/Pointed domain"/>
    <property type="match status" value="1"/>
</dbReference>
<reference evidence="3" key="1">
    <citation type="submission" date="2023-03" db="EMBL/GenBank/DDBJ databases">
        <authorList>
            <person name="Steffen K."/>
            <person name="Cardenas P."/>
        </authorList>
    </citation>
    <scope>NUCLEOTIDE SEQUENCE</scope>
</reference>
<evidence type="ECO:0000259" key="2">
    <source>
        <dbReference type="Pfam" id="PF07647"/>
    </source>
</evidence>
<dbReference type="Proteomes" id="UP001174909">
    <property type="component" value="Unassembled WGS sequence"/>
</dbReference>
<dbReference type="Gene3D" id="1.10.150.50">
    <property type="entry name" value="Transcription Factor, Ets-1"/>
    <property type="match status" value="1"/>
</dbReference>
<organism evidence="3 4">
    <name type="scientific">Geodia barretti</name>
    <name type="common">Barrett's horny sponge</name>
    <dbReference type="NCBI Taxonomy" id="519541"/>
    <lineage>
        <taxon>Eukaryota</taxon>
        <taxon>Metazoa</taxon>
        <taxon>Porifera</taxon>
        <taxon>Demospongiae</taxon>
        <taxon>Heteroscleromorpha</taxon>
        <taxon>Tetractinellida</taxon>
        <taxon>Astrophorina</taxon>
        <taxon>Geodiidae</taxon>
        <taxon>Geodia</taxon>
    </lineage>
</organism>
<dbReference type="InterPro" id="IPR001660">
    <property type="entry name" value="SAM"/>
</dbReference>
<dbReference type="Pfam" id="PF07647">
    <property type="entry name" value="SAM_2"/>
    <property type="match status" value="1"/>
</dbReference>
<dbReference type="EMBL" id="CASHTH010001083">
    <property type="protein sequence ID" value="CAI8011176.1"/>
    <property type="molecule type" value="Genomic_DNA"/>
</dbReference>
<name>A0AA35RIC7_GEOBA</name>
<gene>
    <name evidence="3" type="ORF">GBAR_LOCUS7255</name>
</gene>
<dbReference type="InterPro" id="IPR013761">
    <property type="entry name" value="SAM/pointed_sf"/>
</dbReference>
<dbReference type="AlphaFoldDB" id="A0AA35RIC7"/>
<accession>A0AA35RIC7</accession>
<comment type="caution">
    <text evidence="3">The sequence shown here is derived from an EMBL/GenBank/DDBJ whole genome shotgun (WGS) entry which is preliminary data.</text>
</comment>
<evidence type="ECO:0000256" key="1">
    <source>
        <dbReference type="SAM" id="MobiDB-lite"/>
    </source>
</evidence>
<feature type="region of interest" description="Disordered" evidence="1">
    <location>
        <begin position="253"/>
        <end position="278"/>
    </location>
</feature>
<evidence type="ECO:0000313" key="4">
    <source>
        <dbReference type="Proteomes" id="UP001174909"/>
    </source>
</evidence>
<evidence type="ECO:0000313" key="3">
    <source>
        <dbReference type="EMBL" id="CAI8011176.1"/>
    </source>
</evidence>
<proteinExistence type="predicted"/>